<feature type="compositionally biased region" description="Polar residues" evidence="1">
    <location>
        <begin position="11"/>
        <end position="21"/>
    </location>
</feature>
<proteinExistence type="predicted"/>
<evidence type="ECO:0000313" key="2">
    <source>
        <dbReference type="EMBL" id="KAF6207583.1"/>
    </source>
</evidence>
<evidence type="ECO:0000256" key="1">
    <source>
        <dbReference type="SAM" id="MobiDB-lite"/>
    </source>
</evidence>
<organism evidence="2 3">
    <name type="scientific">Apolygus lucorum</name>
    <name type="common">Small green plant bug</name>
    <name type="synonym">Lygocoris lucorum</name>
    <dbReference type="NCBI Taxonomy" id="248454"/>
    <lineage>
        <taxon>Eukaryota</taxon>
        <taxon>Metazoa</taxon>
        <taxon>Ecdysozoa</taxon>
        <taxon>Arthropoda</taxon>
        <taxon>Hexapoda</taxon>
        <taxon>Insecta</taxon>
        <taxon>Pterygota</taxon>
        <taxon>Neoptera</taxon>
        <taxon>Paraneoptera</taxon>
        <taxon>Hemiptera</taxon>
        <taxon>Heteroptera</taxon>
        <taxon>Panheteroptera</taxon>
        <taxon>Cimicomorpha</taxon>
        <taxon>Miridae</taxon>
        <taxon>Mirini</taxon>
        <taxon>Apolygus</taxon>
    </lineage>
</organism>
<reference evidence="2" key="1">
    <citation type="journal article" date="2021" name="Mol. Ecol. Resour.">
        <title>Apolygus lucorum genome provides insights into omnivorousness and mesophyll feeding.</title>
        <authorList>
            <person name="Liu Y."/>
            <person name="Liu H."/>
            <person name="Wang H."/>
            <person name="Huang T."/>
            <person name="Liu B."/>
            <person name="Yang B."/>
            <person name="Yin L."/>
            <person name="Li B."/>
            <person name="Zhang Y."/>
            <person name="Zhang S."/>
            <person name="Jiang F."/>
            <person name="Zhang X."/>
            <person name="Ren Y."/>
            <person name="Wang B."/>
            <person name="Wang S."/>
            <person name="Lu Y."/>
            <person name="Wu K."/>
            <person name="Fan W."/>
            <person name="Wang G."/>
        </authorList>
    </citation>
    <scope>NUCLEOTIDE SEQUENCE</scope>
    <source>
        <strain evidence="2">12Hb</strain>
    </source>
</reference>
<comment type="caution">
    <text evidence="2">The sequence shown here is derived from an EMBL/GenBank/DDBJ whole genome shotgun (WGS) entry which is preliminary data.</text>
</comment>
<evidence type="ECO:0000313" key="3">
    <source>
        <dbReference type="Proteomes" id="UP000466442"/>
    </source>
</evidence>
<dbReference type="EMBL" id="WIXP02000007">
    <property type="protein sequence ID" value="KAF6207583.1"/>
    <property type="molecule type" value="Genomic_DNA"/>
</dbReference>
<accession>A0A6A4K3W0</accession>
<sequence length="79" mass="8809">MKKFTTKKQKLSSPESASVENQDLEMDDNSIREGSSSSSSKTTKRKKVKKFFTQLFMRSESRSSITTAELPSTTPSPVS</sequence>
<keyword evidence="3" id="KW-1185">Reference proteome</keyword>
<gene>
    <name evidence="2" type="ORF">GE061_016030</name>
</gene>
<name>A0A6A4K3W0_APOLU</name>
<dbReference type="AlphaFoldDB" id="A0A6A4K3W0"/>
<feature type="compositionally biased region" description="Polar residues" evidence="1">
    <location>
        <begin position="62"/>
        <end position="79"/>
    </location>
</feature>
<protein>
    <submittedName>
        <fullName evidence="2">Uncharacterized protein</fullName>
    </submittedName>
</protein>
<feature type="compositionally biased region" description="Basic residues" evidence="1">
    <location>
        <begin position="1"/>
        <end position="10"/>
    </location>
</feature>
<feature type="region of interest" description="Disordered" evidence="1">
    <location>
        <begin position="1"/>
        <end position="46"/>
    </location>
</feature>
<feature type="region of interest" description="Disordered" evidence="1">
    <location>
        <begin position="60"/>
        <end position="79"/>
    </location>
</feature>
<dbReference type="Proteomes" id="UP000466442">
    <property type="component" value="Unassembled WGS sequence"/>
</dbReference>